<feature type="binding site" evidence="6">
    <location>
        <position position="134"/>
    </location>
    <ligand>
        <name>FAD</name>
        <dbReference type="ChEBI" id="CHEBI:57692"/>
    </ligand>
</feature>
<name>A0A4R0RXP1_9APHY</name>
<dbReference type="Pfam" id="PF00175">
    <property type="entry name" value="NAD_binding_1"/>
    <property type="match status" value="1"/>
</dbReference>
<evidence type="ECO:0000313" key="9">
    <source>
        <dbReference type="Proteomes" id="UP000292702"/>
    </source>
</evidence>
<dbReference type="GO" id="GO:0016491">
    <property type="term" value="F:oxidoreductase activity"/>
    <property type="evidence" value="ECO:0007669"/>
    <property type="project" value="UniProtKB-KW"/>
</dbReference>
<feature type="binding site" evidence="6">
    <location>
        <position position="133"/>
    </location>
    <ligand>
        <name>FAD</name>
        <dbReference type="ChEBI" id="CHEBI:57692"/>
    </ligand>
</feature>
<dbReference type="InterPro" id="IPR001433">
    <property type="entry name" value="OxRdtase_FAD/NAD-bd"/>
</dbReference>
<proteinExistence type="inferred from homology"/>
<dbReference type="Gene3D" id="2.40.30.10">
    <property type="entry name" value="Translation factors"/>
    <property type="match status" value="1"/>
</dbReference>
<dbReference type="Gene3D" id="3.40.50.80">
    <property type="entry name" value="Nucleotide-binding domain of ferredoxin-NADP reductase (FNR) module"/>
    <property type="match status" value="1"/>
</dbReference>
<keyword evidence="5" id="KW-0560">Oxidoreductase</keyword>
<feature type="binding site" evidence="6">
    <location>
        <position position="132"/>
    </location>
    <ligand>
        <name>FAD</name>
        <dbReference type="ChEBI" id="CHEBI:57692"/>
    </ligand>
</feature>
<dbReference type="Pfam" id="PF00970">
    <property type="entry name" value="FAD_binding_6"/>
    <property type="match status" value="1"/>
</dbReference>
<keyword evidence="3 6" id="KW-0285">Flavoprotein</keyword>
<dbReference type="SUPFAM" id="SSF63380">
    <property type="entry name" value="Riboflavin synthase domain-like"/>
    <property type="match status" value="1"/>
</dbReference>
<dbReference type="PRINTS" id="PR00406">
    <property type="entry name" value="CYTB5RDTASE"/>
</dbReference>
<dbReference type="PROSITE" id="PS51384">
    <property type="entry name" value="FAD_FR"/>
    <property type="match status" value="1"/>
</dbReference>
<dbReference type="EMBL" id="RWJN01000014">
    <property type="protein sequence ID" value="TCD70839.1"/>
    <property type="molecule type" value="Genomic_DNA"/>
</dbReference>
<comment type="cofactor">
    <cofactor evidence="1 6">
        <name>FAD</name>
        <dbReference type="ChEBI" id="CHEBI:57692"/>
    </cofactor>
</comment>
<dbReference type="PANTHER" id="PTHR19370">
    <property type="entry name" value="NADH-CYTOCHROME B5 REDUCTASE"/>
    <property type="match status" value="1"/>
</dbReference>
<keyword evidence="9" id="KW-1185">Reference proteome</keyword>
<dbReference type="Proteomes" id="UP000292702">
    <property type="component" value="Unassembled WGS sequence"/>
</dbReference>
<dbReference type="PANTHER" id="PTHR19370:SF189">
    <property type="entry name" value="CYTOCHROME C MITOCHONDRIAL IMPORT FACTOR CYC2"/>
    <property type="match status" value="1"/>
</dbReference>
<dbReference type="STRING" id="92696.A0A4R0RXP1"/>
<reference evidence="8 9" key="1">
    <citation type="submission" date="2018-11" db="EMBL/GenBank/DDBJ databases">
        <title>Genome assembly of Steccherinum ochraceum LE-BIN_3174, the white-rot fungus of the Steccherinaceae family (The Residual Polyporoid clade, Polyporales, Basidiomycota).</title>
        <authorList>
            <person name="Fedorova T.V."/>
            <person name="Glazunova O.A."/>
            <person name="Landesman E.O."/>
            <person name="Moiseenko K.V."/>
            <person name="Psurtseva N.V."/>
            <person name="Savinova O.S."/>
            <person name="Shakhova N.V."/>
            <person name="Tyazhelova T.V."/>
            <person name="Vasina D.V."/>
        </authorList>
    </citation>
    <scope>NUCLEOTIDE SEQUENCE [LARGE SCALE GENOMIC DNA]</scope>
    <source>
        <strain evidence="8 9">LE-BIN_3174</strain>
    </source>
</reference>
<feature type="binding site" evidence="6">
    <location>
        <position position="151"/>
    </location>
    <ligand>
        <name>FAD</name>
        <dbReference type="ChEBI" id="CHEBI:57692"/>
    </ligand>
</feature>
<dbReference type="InterPro" id="IPR017938">
    <property type="entry name" value="Riboflavin_synthase-like_b-brl"/>
</dbReference>
<evidence type="ECO:0000256" key="6">
    <source>
        <dbReference type="PIRSR" id="PIRSR601834-1"/>
    </source>
</evidence>
<evidence type="ECO:0000256" key="2">
    <source>
        <dbReference type="ARBA" id="ARBA00006105"/>
    </source>
</evidence>
<evidence type="ECO:0000256" key="5">
    <source>
        <dbReference type="ARBA" id="ARBA00023002"/>
    </source>
</evidence>
<sequence length="364" mass="40791">MNRVFLARASFRSPRVPKIYSPRNLSNHAPKDSKSSRSTSVAVAAALGGATLVSAYFFWPDNSRSAPTYGHAKLSPTHFTPVTVTASEPTTNPNARLVTLRVPQQSLPDTHDASFSSIWSIYIKDDDIQVERPYTPLEGIDEHGNMKFWIKRYPKGEVGRWILSKEVGDQIEIRGPLKTWPWQEEQWDEIVMVSGGTGITPFYQLLHHGLFSRSPESLSKTRFTLLHSFRTPEELPPPEIIEPIISYAETHPTRLDFSLYVDSLNGDNASSIARRGLQEGRIGRRALETAIGIDVDSSWWQRLCRSRRLTQRVSTSDRKVLFLVCGPEPMVAAIAGPFGRNMSQGPVGGILGEMGYKSDQVWKL</sequence>
<feature type="domain" description="FAD-binding FR-type" evidence="7">
    <location>
        <begin position="77"/>
        <end position="183"/>
    </location>
</feature>
<comment type="caution">
    <text evidence="8">The sequence shown here is derived from an EMBL/GenBank/DDBJ whole genome shotgun (WGS) entry which is preliminary data.</text>
</comment>
<comment type="similarity">
    <text evidence="2">Belongs to the flavoprotein pyridine nucleotide cytochrome reductase family.</text>
</comment>
<dbReference type="InterPro" id="IPR001834">
    <property type="entry name" value="CBR-like"/>
</dbReference>
<gene>
    <name evidence="8" type="ORF">EIP91_001529</name>
</gene>
<dbReference type="AlphaFoldDB" id="A0A4R0RXP1"/>
<dbReference type="OrthoDB" id="432685at2759"/>
<feature type="binding site" evidence="6">
    <location>
        <position position="200"/>
    </location>
    <ligand>
        <name>FAD</name>
        <dbReference type="ChEBI" id="CHEBI:57692"/>
    </ligand>
</feature>
<evidence type="ECO:0000259" key="7">
    <source>
        <dbReference type="PROSITE" id="PS51384"/>
    </source>
</evidence>
<organism evidence="8 9">
    <name type="scientific">Steccherinum ochraceum</name>
    <dbReference type="NCBI Taxonomy" id="92696"/>
    <lineage>
        <taxon>Eukaryota</taxon>
        <taxon>Fungi</taxon>
        <taxon>Dikarya</taxon>
        <taxon>Basidiomycota</taxon>
        <taxon>Agaricomycotina</taxon>
        <taxon>Agaricomycetes</taxon>
        <taxon>Polyporales</taxon>
        <taxon>Steccherinaceae</taxon>
        <taxon>Steccherinum</taxon>
    </lineage>
</organism>
<evidence type="ECO:0000256" key="3">
    <source>
        <dbReference type="ARBA" id="ARBA00022630"/>
    </source>
</evidence>
<evidence type="ECO:0000256" key="1">
    <source>
        <dbReference type="ARBA" id="ARBA00001974"/>
    </source>
</evidence>
<dbReference type="InterPro" id="IPR008333">
    <property type="entry name" value="Cbr1-like_FAD-bd_dom"/>
</dbReference>
<dbReference type="InterPro" id="IPR017927">
    <property type="entry name" value="FAD-bd_FR_type"/>
</dbReference>
<evidence type="ECO:0000313" key="8">
    <source>
        <dbReference type="EMBL" id="TCD70839.1"/>
    </source>
</evidence>
<keyword evidence="4 6" id="KW-0274">FAD</keyword>
<dbReference type="CDD" id="cd06183">
    <property type="entry name" value="cyt_b5_reduct_like"/>
    <property type="match status" value="1"/>
</dbReference>
<dbReference type="SUPFAM" id="SSF52343">
    <property type="entry name" value="Ferredoxin reductase-like, C-terminal NADP-linked domain"/>
    <property type="match status" value="1"/>
</dbReference>
<feature type="binding site" evidence="6">
    <location>
        <position position="158"/>
    </location>
    <ligand>
        <name>FAD</name>
        <dbReference type="ChEBI" id="CHEBI:57692"/>
    </ligand>
</feature>
<protein>
    <recommendedName>
        <fullName evidence="7">FAD-binding FR-type domain-containing protein</fullName>
    </recommendedName>
</protein>
<evidence type="ECO:0000256" key="4">
    <source>
        <dbReference type="ARBA" id="ARBA00022827"/>
    </source>
</evidence>
<accession>A0A4R0RXP1</accession>
<dbReference type="InterPro" id="IPR039261">
    <property type="entry name" value="FNR_nucleotide-bd"/>
</dbReference>
<dbReference type="GO" id="GO:0005739">
    <property type="term" value="C:mitochondrion"/>
    <property type="evidence" value="ECO:0007669"/>
    <property type="project" value="TreeGrafter"/>
</dbReference>